<evidence type="ECO:0000259" key="3">
    <source>
        <dbReference type="Pfam" id="PF11611"/>
    </source>
</evidence>
<dbReference type="Pfam" id="PF11611">
    <property type="entry name" value="DUF4352"/>
    <property type="match status" value="1"/>
</dbReference>
<proteinExistence type="predicted"/>
<keyword evidence="1" id="KW-0732">Signal</keyword>
<feature type="compositionally biased region" description="Low complexity" evidence="2">
    <location>
        <begin position="75"/>
        <end position="107"/>
    </location>
</feature>
<protein>
    <submittedName>
        <fullName evidence="4">DUF4352 domain-containing protein</fullName>
    </submittedName>
</protein>
<dbReference type="Gene3D" id="2.60.40.1240">
    <property type="match status" value="1"/>
</dbReference>
<feature type="region of interest" description="Disordered" evidence="2">
    <location>
        <begin position="68"/>
        <end position="140"/>
    </location>
</feature>
<evidence type="ECO:0000313" key="5">
    <source>
        <dbReference type="Proteomes" id="UP000273001"/>
    </source>
</evidence>
<dbReference type="InterPro" id="IPR029050">
    <property type="entry name" value="Immunoprotect_excell_Ig-like"/>
</dbReference>
<keyword evidence="5" id="KW-1185">Reference proteome</keyword>
<name>A0ABN5PQJ5_9ACTO</name>
<reference evidence="4 5" key="1">
    <citation type="submission" date="2018-09" db="EMBL/GenBank/DDBJ databases">
        <authorList>
            <person name="Li J."/>
        </authorList>
    </citation>
    <scope>NUCLEOTIDE SEQUENCE [LARGE SCALE GENOMIC DNA]</scope>
    <source>
        <strain evidence="4 5">2129</strain>
    </source>
</reference>
<dbReference type="Proteomes" id="UP000273001">
    <property type="component" value="Chromosome"/>
</dbReference>
<feature type="domain" description="DUF4352" evidence="3">
    <location>
        <begin position="137"/>
        <end position="238"/>
    </location>
</feature>
<dbReference type="InterPro" id="IPR029051">
    <property type="entry name" value="DUF4352"/>
</dbReference>
<feature type="compositionally biased region" description="Pro residues" evidence="2">
    <location>
        <begin position="1"/>
        <end position="39"/>
    </location>
</feature>
<sequence length="254" mass="25158">MTTTPGTPPQPTPPQPSAPYPGPGGQVPPVPVPDAPVPSGPKRSWFARHKVLTGLGALVLVSALASALGGGEGSSAGATTAPSAAADAAETDQAAAGSGDSADTAQAPAEGSQPEDSQPPSGLTFPGMADDDIVGRTGDTLTSKDVSITTTPVTAGDATLGPTACTTVTVVNGSTDPVDVNAFDFTLLNPEGAITDPGFSGTDTHLTSSTLVPQGSVSGDVCFDVDISAGGQYVVIYDPVLTLFTDRAAWVNEL</sequence>
<feature type="region of interest" description="Disordered" evidence="2">
    <location>
        <begin position="1"/>
        <end position="43"/>
    </location>
</feature>
<dbReference type="RefSeq" id="WP_119835401.1">
    <property type="nucleotide sequence ID" value="NZ_CP032514.1"/>
</dbReference>
<evidence type="ECO:0000256" key="2">
    <source>
        <dbReference type="SAM" id="MobiDB-lite"/>
    </source>
</evidence>
<dbReference type="EMBL" id="CP032514">
    <property type="protein sequence ID" value="AYD90653.1"/>
    <property type="molecule type" value="Genomic_DNA"/>
</dbReference>
<accession>A0ABN5PQJ5</accession>
<evidence type="ECO:0000313" key="4">
    <source>
        <dbReference type="EMBL" id="AYD90653.1"/>
    </source>
</evidence>
<organism evidence="4 5">
    <name type="scientific">Actinomyces lilanjuaniae</name>
    <dbReference type="NCBI Taxonomy" id="2321394"/>
    <lineage>
        <taxon>Bacteria</taxon>
        <taxon>Bacillati</taxon>
        <taxon>Actinomycetota</taxon>
        <taxon>Actinomycetes</taxon>
        <taxon>Actinomycetales</taxon>
        <taxon>Actinomycetaceae</taxon>
        <taxon>Actinomyces</taxon>
    </lineage>
</organism>
<gene>
    <name evidence="4" type="ORF">D5R93_12770</name>
</gene>
<evidence type="ECO:0000256" key="1">
    <source>
        <dbReference type="ARBA" id="ARBA00022729"/>
    </source>
</evidence>